<dbReference type="InterPro" id="IPR036291">
    <property type="entry name" value="NAD(P)-bd_dom_sf"/>
</dbReference>
<accession>A0A918T256</accession>
<dbReference type="GO" id="GO:0005737">
    <property type="term" value="C:cytoplasm"/>
    <property type="evidence" value="ECO:0007669"/>
    <property type="project" value="TreeGrafter"/>
</dbReference>
<reference evidence="2" key="1">
    <citation type="journal article" date="2014" name="Int. J. Syst. Evol. Microbiol.">
        <title>Complete genome sequence of Corynebacterium casei LMG S-19264T (=DSM 44701T), isolated from a smear-ripened cheese.</title>
        <authorList>
            <consortium name="US DOE Joint Genome Institute (JGI-PGF)"/>
            <person name="Walter F."/>
            <person name="Albersmeier A."/>
            <person name="Kalinowski J."/>
            <person name="Ruckert C."/>
        </authorList>
    </citation>
    <scope>NUCLEOTIDE SEQUENCE</scope>
    <source>
        <strain evidence="2">KCTC 23077</strain>
    </source>
</reference>
<gene>
    <name evidence="2" type="ORF">GCM10007067_21950</name>
</gene>
<evidence type="ECO:0000313" key="3">
    <source>
        <dbReference type="Proteomes" id="UP000646426"/>
    </source>
</evidence>
<evidence type="ECO:0000259" key="1">
    <source>
        <dbReference type="Pfam" id="PF01370"/>
    </source>
</evidence>
<proteinExistence type="predicted"/>
<comment type="caution">
    <text evidence="2">The sequence shown here is derived from an EMBL/GenBank/DDBJ whole genome shotgun (WGS) entry which is preliminary data.</text>
</comment>
<evidence type="ECO:0000313" key="2">
    <source>
        <dbReference type="EMBL" id="GHA83444.1"/>
    </source>
</evidence>
<organism evidence="2 3">
    <name type="scientific">Cognatilysobacter bugurensis</name>
    <dbReference type="NCBI Taxonomy" id="543356"/>
    <lineage>
        <taxon>Bacteria</taxon>
        <taxon>Pseudomonadati</taxon>
        <taxon>Pseudomonadota</taxon>
        <taxon>Gammaproteobacteria</taxon>
        <taxon>Lysobacterales</taxon>
        <taxon>Lysobacteraceae</taxon>
        <taxon>Cognatilysobacter</taxon>
    </lineage>
</organism>
<dbReference type="Gene3D" id="3.40.50.720">
    <property type="entry name" value="NAD(P)-binding Rossmann-like Domain"/>
    <property type="match status" value="1"/>
</dbReference>
<dbReference type="GO" id="GO:0004029">
    <property type="term" value="F:aldehyde dehydrogenase (NAD+) activity"/>
    <property type="evidence" value="ECO:0007669"/>
    <property type="project" value="TreeGrafter"/>
</dbReference>
<protein>
    <recommendedName>
        <fullName evidence="1">NAD-dependent epimerase/dehydratase domain-containing protein</fullName>
    </recommendedName>
</protein>
<dbReference type="RefSeq" id="WP_189456455.1">
    <property type="nucleotide sequence ID" value="NZ_BMYD01000003.1"/>
</dbReference>
<sequence>MPLPLPATVLVVGAGDLGLRLTQRRAVRGDTVLAVRRRAQLADGLGPLVHALGADVVSGNGMAALPRRVDALVFCAAPDRRDEAAYRALFVDGLSRVLDAVQAPRIVFVSSTSVYGQDAGERVDERTMPQPAAFNGRVLLEAEARVHAAGGRALRLSGLYGPGRTMLLRRARDGVPGRAHWTNRIHIDDAAAALDTLLDEHASEPVYCGTDDMPALERDVLGWLRDREGLPPVPALEGAETGRRVMNARLRGIGWTPQHPDWRSGYAALLTDRS</sequence>
<name>A0A918T256_9GAMM</name>
<dbReference type="EMBL" id="BMYD01000003">
    <property type="protein sequence ID" value="GHA83444.1"/>
    <property type="molecule type" value="Genomic_DNA"/>
</dbReference>
<reference evidence="2" key="2">
    <citation type="submission" date="2020-09" db="EMBL/GenBank/DDBJ databases">
        <authorList>
            <person name="Sun Q."/>
            <person name="Kim S."/>
        </authorList>
    </citation>
    <scope>NUCLEOTIDE SEQUENCE</scope>
    <source>
        <strain evidence="2">KCTC 23077</strain>
    </source>
</reference>
<dbReference type="Proteomes" id="UP000646426">
    <property type="component" value="Unassembled WGS sequence"/>
</dbReference>
<dbReference type="SUPFAM" id="SSF51735">
    <property type="entry name" value="NAD(P)-binding Rossmann-fold domains"/>
    <property type="match status" value="1"/>
</dbReference>
<dbReference type="InterPro" id="IPR001509">
    <property type="entry name" value="Epimerase_deHydtase"/>
</dbReference>
<dbReference type="AlphaFoldDB" id="A0A918T256"/>
<dbReference type="PANTHER" id="PTHR48079:SF6">
    <property type="entry name" value="NAD(P)-BINDING DOMAIN-CONTAINING PROTEIN-RELATED"/>
    <property type="match status" value="1"/>
</dbReference>
<keyword evidence="3" id="KW-1185">Reference proteome</keyword>
<dbReference type="Pfam" id="PF01370">
    <property type="entry name" value="Epimerase"/>
    <property type="match status" value="1"/>
</dbReference>
<dbReference type="PANTHER" id="PTHR48079">
    <property type="entry name" value="PROTEIN YEEZ"/>
    <property type="match status" value="1"/>
</dbReference>
<feature type="domain" description="NAD-dependent epimerase/dehydratase" evidence="1">
    <location>
        <begin position="9"/>
        <end position="203"/>
    </location>
</feature>
<dbReference type="InterPro" id="IPR051783">
    <property type="entry name" value="NAD(P)-dependent_oxidoreduct"/>
</dbReference>